<evidence type="ECO:0008006" key="3">
    <source>
        <dbReference type="Google" id="ProtNLM"/>
    </source>
</evidence>
<reference evidence="1 2" key="1">
    <citation type="submission" date="2019-10" db="EMBL/GenBank/DDBJ databases">
        <title>Genome of the temperate Pseudomonas aerugionosa phage vB_Pae-SS2019XI.</title>
        <authorList>
            <person name="Hammerl J.A."/>
            <person name="Jaeckel C."/>
            <person name="Schnehle S."/>
            <person name="Schmoger S."/>
        </authorList>
    </citation>
    <scope>NUCLEOTIDE SEQUENCE [LARGE SCALE GENOMIC DNA]</scope>
</reference>
<dbReference type="EMBL" id="MN536026">
    <property type="protein sequence ID" value="QIG56888.1"/>
    <property type="molecule type" value="Genomic_DNA"/>
</dbReference>
<name>A0A6G6XGC9_9CAUD</name>
<organism evidence="1 2">
    <name type="scientific">Pseudomonas phage vB_Pae-SS2019XI</name>
    <dbReference type="NCBI Taxonomy" id="2660688"/>
    <lineage>
        <taxon>Viruses</taxon>
        <taxon>Duplodnaviria</taxon>
        <taxon>Heunggongvirae</taxon>
        <taxon>Uroviricota</taxon>
        <taxon>Caudoviricetes</taxon>
        <taxon>Casjensviridae</taxon>
        <taxon>Maxdohrnvirus</taxon>
        <taxon>Maxdohrnvirus SS2019XI</taxon>
    </lineage>
</organism>
<accession>A0A6G6XGC9</accession>
<evidence type="ECO:0000313" key="1">
    <source>
        <dbReference type="EMBL" id="QIG56888.1"/>
    </source>
</evidence>
<keyword evidence="2" id="KW-1185">Reference proteome</keyword>
<evidence type="ECO:0000313" key="2">
    <source>
        <dbReference type="Proteomes" id="UP000502584"/>
    </source>
</evidence>
<sequence>MIINMEGSFDIPADYFERMPEDVTQAARMAINDVAKGPALRRAREEVGDQVNFPAGYLTGDRLGVSKLARNHDLEAVITGRDRPTSLARFVRNPRPGQRGVMVEVHKGSAQYMKKAFLLRLRSGRVMDGQTFNIGLAIRLAPGEKIHNRREAANVNYSSLGNGVVLLYGPSVDQVFRSVSDDIAPEVGDMAVAEFWRQFARLTNG</sequence>
<dbReference type="Proteomes" id="UP000502584">
    <property type="component" value="Segment"/>
</dbReference>
<proteinExistence type="predicted"/>
<gene>
    <name evidence="1" type="ORF">vBPaeSS2019XI_010</name>
</gene>
<protein>
    <recommendedName>
        <fullName evidence="3">Neck protein</fullName>
    </recommendedName>
</protein>